<dbReference type="AlphaFoldDB" id="A0AAV1RG79"/>
<comment type="caution">
    <text evidence="2">The sequence shown here is derived from an EMBL/GenBank/DDBJ whole genome shotgun (WGS) entry which is preliminary data.</text>
</comment>
<organism evidence="2 3">
    <name type="scientific">Dovyalis caffra</name>
    <dbReference type="NCBI Taxonomy" id="77055"/>
    <lineage>
        <taxon>Eukaryota</taxon>
        <taxon>Viridiplantae</taxon>
        <taxon>Streptophyta</taxon>
        <taxon>Embryophyta</taxon>
        <taxon>Tracheophyta</taxon>
        <taxon>Spermatophyta</taxon>
        <taxon>Magnoliopsida</taxon>
        <taxon>eudicotyledons</taxon>
        <taxon>Gunneridae</taxon>
        <taxon>Pentapetalae</taxon>
        <taxon>rosids</taxon>
        <taxon>fabids</taxon>
        <taxon>Malpighiales</taxon>
        <taxon>Salicaceae</taxon>
        <taxon>Flacourtieae</taxon>
        <taxon>Dovyalis</taxon>
    </lineage>
</organism>
<sequence length="104" mass="11356">MAMKSHKEDVGELELVTATKVDFCNSSCFTTLLEPDSETDRATHSQTSTPKPNLTYPSQARFPSLNARLEKPESHPSAKALSFSKASKTTSSQNPVLNSWKAIA</sequence>
<evidence type="ECO:0000313" key="3">
    <source>
        <dbReference type="Proteomes" id="UP001314170"/>
    </source>
</evidence>
<protein>
    <submittedName>
        <fullName evidence="2">Uncharacterized protein</fullName>
    </submittedName>
</protein>
<accession>A0AAV1RG79</accession>
<evidence type="ECO:0000313" key="2">
    <source>
        <dbReference type="EMBL" id="CAK7333941.1"/>
    </source>
</evidence>
<proteinExistence type="predicted"/>
<feature type="compositionally biased region" description="Low complexity" evidence="1">
    <location>
        <begin position="77"/>
        <end position="92"/>
    </location>
</feature>
<keyword evidence="3" id="KW-1185">Reference proteome</keyword>
<dbReference type="EMBL" id="CAWUPB010000936">
    <property type="protein sequence ID" value="CAK7333941.1"/>
    <property type="molecule type" value="Genomic_DNA"/>
</dbReference>
<evidence type="ECO:0000256" key="1">
    <source>
        <dbReference type="SAM" id="MobiDB-lite"/>
    </source>
</evidence>
<feature type="compositionally biased region" description="Polar residues" evidence="1">
    <location>
        <begin position="44"/>
        <end position="58"/>
    </location>
</feature>
<reference evidence="2 3" key="1">
    <citation type="submission" date="2024-01" db="EMBL/GenBank/DDBJ databases">
        <authorList>
            <person name="Waweru B."/>
        </authorList>
    </citation>
    <scope>NUCLEOTIDE SEQUENCE [LARGE SCALE GENOMIC DNA]</scope>
</reference>
<feature type="region of interest" description="Disordered" evidence="1">
    <location>
        <begin position="34"/>
        <end position="104"/>
    </location>
</feature>
<dbReference type="Proteomes" id="UP001314170">
    <property type="component" value="Unassembled WGS sequence"/>
</dbReference>
<name>A0AAV1RG79_9ROSI</name>
<gene>
    <name evidence="2" type="ORF">DCAF_LOCUS9698</name>
</gene>